<proteinExistence type="predicted"/>
<reference evidence="2" key="3">
    <citation type="submission" date="2025-09" db="UniProtKB">
        <authorList>
            <consortium name="Ensembl"/>
        </authorList>
    </citation>
    <scope>IDENTIFICATION</scope>
</reference>
<feature type="signal peptide" evidence="1">
    <location>
        <begin position="1"/>
        <end position="18"/>
    </location>
</feature>
<name>A0A672YGU9_9TELE</name>
<evidence type="ECO:0000313" key="3">
    <source>
        <dbReference type="Proteomes" id="UP000472271"/>
    </source>
</evidence>
<keyword evidence="1" id="KW-0732">Signal</keyword>
<dbReference type="SUPFAM" id="SSF49785">
    <property type="entry name" value="Galactose-binding domain-like"/>
    <property type="match status" value="1"/>
</dbReference>
<dbReference type="InParanoid" id="A0A672YGU9"/>
<dbReference type="Gene3D" id="2.60.120.260">
    <property type="entry name" value="Galactose-binding domain-like"/>
    <property type="match status" value="1"/>
</dbReference>
<dbReference type="Ensembl" id="ENSSORT00005003910.1">
    <property type="protein sequence ID" value="ENSSORP00005003801.1"/>
    <property type="gene ID" value="ENSSORG00005002301.1"/>
</dbReference>
<dbReference type="InterPro" id="IPR033558">
    <property type="entry name" value="IFT25"/>
</dbReference>
<reference evidence="2" key="1">
    <citation type="submission" date="2019-06" db="EMBL/GenBank/DDBJ databases">
        <authorList>
            <consortium name="Wellcome Sanger Institute Data Sharing"/>
        </authorList>
    </citation>
    <scope>NUCLEOTIDE SEQUENCE [LARGE SCALE GENOMIC DNA]</scope>
</reference>
<accession>A0A672YGU9</accession>
<dbReference type="Proteomes" id="UP000472271">
    <property type="component" value="Chromosome 9"/>
</dbReference>
<gene>
    <name evidence="2" type="primary">hspb11</name>
</gene>
<dbReference type="GO" id="GO:0005929">
    <property type="term" value="C:cilium"/>
    <property type="evidence" value="ECO:0007669"/>
    <property type="project" value="TreeGrafter"/>
</dbReference>
<dbReference type="PANTHER" id="PTHR33906">
    <property type="entry name" value="INTRAFLAGELLAR TRANSPORT PROTEIN 25 HOMOLOG"/>
    <property type="match status" value="1"/>
</dbReference>
<dbReference type="PANTHER" id="PTHR33906:SF1">
    <property type="entry name" value="INTRAFLAGELLAR TRANSPORT PROTEIN 25 HOMOLOG"/>
    <property type="match status" value="1"/>
</dbReference>
<dbReference type="GO" id="GO:0030992">
    <property type="term" value="C:intraciliary transport particle B"/>
    <property type="evidence" value="ECO:0007669"/>
    <property type="project" value="InterPro"/>
</dbReference>
<keyword evidence="3" id="KW-1185">Reference proteome</keyword>
<sequence>MILKLPCRFMAFVFPCLPEILNIWTTTGMYPQEFIIRFPDPTKLTAVTVDSYNVTHLKIEQNNSPNASNFESVAEKDFTQTEGHLQSNSIPLNGTTATHLRFIITSGYDHFVSVHRVSVQN</sequence>
<dbReference type="AlphaFoldDB" id="A0A672YGU9"/>
<dbReference type="GO" id="GO:0042073">
    <property type="term" value="P:intraciliary transport"/>
    <property type="evidence" value="ECO:0007669"/>
    <property type="project" value="InterPro"/>
</dbReference>
<evidence type="ECO:0000313" key="2">
    <source>
        <dbReference type="Ensembl" id="ENSSORP00005003801.1"/>
    </source>
</evidence>
<dbReference type="InterPro" id="IPR008979">
    <property type="entry name" value="Galactose-bd-like_sf"/>
</dbReference>
<feature type="chain" id="PRO_5025547982" evidence="1">
    <location>
        <begin position="19"/>
        <end position="121"/>
    </location>
</feature>
<evidence type="ECO:0000256" key="1">
    <source>
        <dbReference type="SAM" id="SignalP"/>
    </source>
</evidence>
<reference evidence="2" key="2">
    <citation type="submission" date="2025-08" db="UniProtKB">
        <authorList>
            <consortium name="Ensembl"/>
        </authorList>
    </citation>
    <scope>IDENTIFICATION</scope>
</reference>
<dbReference type="GO" id="GO:0005813">
    <property type="term" value="C:centrosome"/>
    <property type="evidence" value="ECO:0007669"/>
    <property type="project" value="TreeGrafter"/>
</dbReference>
<organism evidence="2 3">
    <name type="scientific">Sphaeramia orbicularis</name>
    <name type="common">orbiculate cardinalfish</name>
    <dbReference type="NCBI Taxonomy" id="375764"/>
    <lineage>
        <taxon>Eukaryota</taxon>
        <taxon>Metazoa</taxon>
        <taxon>Chordata</taxon>
        <taxon>Craniata</taxon>
        <taxon>Vertebrata</taxon>
        <taxon>Euteleostomi</taxon>
        <taxon>Actinopterygii</taxon>
        <taxon>Neopterygii</taxon>
        <taxon>Teleostei</taxon>
        <taxon>Neoteleostei</taxon>
        <taxon>Acanthomorphata</taxon>
        <taxon>Gobiaria</taxon>
        <taxon>Kurtiformes</taxon>
        <taxon>Apogonoidei</taxon>
        <taxon>Apogonidae</taxon>
        <taxon>Apogoninae</taxon>
        <taxon>Sphaeramia</taxon>
    </lineage>
</organism>
<protein>
    <submittedName>
        <fullName evidence="2">Zgc:158640</fullName>
    </submittedName>
</protein>